<dbReference type="eggNOG" id="COG1165">
    <property type="taxonomic scope" value="Bacteria"/>
</dbReference>
<dbReference type="Pfam" id="PF02776">
    <property type="entry name" value="TPP_enzyme_N"/>
    <property type="match status" value="1"/>
</dbReference>
<accession>F3ZPG0</accession>
<evidence type="ECO:0000256" key="5">
    <source>
        <dbReference type="ARBA" id="ARBA00023211"/>
    </source>
</evidence>
<dbReference type="UniPathway" id="UPA01057">
    <property type="reaction ID" value="UER00164"/>
</dbReference>
<keyword evidence="1 6" id="KW-0808">Transferase</keyword>
<dbReference type="SUPFAM" id="SSF52518">
    <property type="entry name" value="Thiamin diphosphate-binding fold (THDP-binding)"/>
    <property type="match status" value="2"/>
</dbReference>
<gene>
    <name evidence="6" type="primary">menD</name>
    <name evidence="10" type="ORF">Bcop_1422</name>
</gene>
<dbReference type="PANTHER" id="PTHR42916:SF1">
    <property type="entry name" value="PROTEIN PHYLLO, CHLOROPLASTIC"/>
    <property type="match status" value="1"/>
</dbReference>
<dbReference type="CDD" id="cd07037">
    <property type="entry name" value="TPP_PYR_MenD"/>
    <property type="match status" value="1"/>
</dbReference>
<keyword evidence="2 6" id="KW-0479">Metal-binding</keyword>
<keyword evidence="11" id="KW-1185">Reference proteome</keyword>
<evidence type="ECO:0000313" key="11">
    <source>
        <dbReference type="Proteomes" id="UP000018439"/>
    </source>
</evidence>
<dbReference type="PANTHER" id="PTHR42916">
    <property type="entry name" value="2-SUCCINYL-5-ENOLPYRUVYL-6-HYDROXY-3-CYCLOHEXENE-1-CARBOXYLATE SYNTHASE"/>
    <property type="match status" value="1"/>
</dbReference>
<dbReference type="EC" id="2.2.1.9" evidence="6"/>
<comment type="catalytic activity">
    <reaction evidence="6">
        <text>isochorismate + 2-oxoglutarate + H(+) = 5-enolpyruvoyl-6-hydroxy-2-succinyl-cyclohex-3-ene-1-carboxylate + CO2</text>
        <dbReference type="Rhea" id="RHEA:25593"/>
        <dbReference type="ChEBI" id="CHEBI:15378"/>
        <dbReference type="ChEBI" id="CHEBI:16526"/>
        <dbReference type="ChEBI" id="CHEBI:16810"/>
        <dbReference type="ChEBI" id="CHEBI:29780"/>
        <dbReference type="ChEBI" id="CHEBI:58818"/>
        <dbReference type="EC" id="2.2.1.9"/>
    </reaction>
</comment>
<comment type="pathway">
    <text evidence="6">Quinol/quinone metabolism; menaquinone biosynthesis.</text>
</comment>
<dbReference type="InterPro" id="IPR004433">
    <property type="entry name" value="MenaQ_synth_MenD"/>
</dbReference>
<dbReference type="InterPro" id="IPR029061">
    <property type="entry name" value="THDP-binding"/>
</dbReference>
<evidence type="ECO:0000256" key="2">
    <source>
        <dbReference type="ARBA" id="ARBA00022723"/>
    </source>
</evidence>
<dbReference type="GO" id="GO:0030976">
    <property type="term" value="F:thiamine pyrophosphate binding"/>
    <property type="evidence" value="ECO:0007669"/>
    <property type="project" value="UniProtKB-UniRule"/>
</dbReference>
<keyword evidence="5 6" id="KW-0464">Manganese</keyword>
<dbReference type="InterPro" id="IPR011766">
    <property type="entry name" value="TPP_enzyme_TPP-bd"/>
</dbReference>
<sequence>MYSDKKNIQELVALLEAHKVRKIVLCPGSRNAPIVQTIVNHSYFSCTSVTDERSAAYIALGLALNGGEPVAVCCTSGTALLNMHPAVAEAYYQQVPLVVISADRPEAWIGQMDGQTIPQPNAFGKLVKSSVNLPEVKSDEDKWYCNRLINEALLELYHHGRGPVHINVPISEPLFNFNTTELPSVRVITRYEGLNMYNREYDDLIEKLNGYSKRMMIAGQQMMIYMFEKRTGKALQRNFVWLSEYLSNKTTPGQSITNFDALLYTLEEKELPRYQPELIITYGGHVVSKRLKNFLRKYPPKEHWHVSADGEVVDLFGSLTTIIEISPFEFLDRIAPYLLDVKPDYTQLWESKSKTIKEPELTYSSCGVIGQLMKTMSTPSVLHLANSSAVRYAQLFKLLPDVDLCCNRGTNGIEGSLSTAIGYSLASDKLNYVVIGDLSFFYDMNAIWSANYGSNLRILLLNNGGGEIFKALRMNLTGKSEKYVRATHATKAEGWAKERGFEYLSAQNQEELDQVLSAFNDPNINQTKPMFLEVFTDTDKDVADYISYYHSLKNK</sequence>
<dbReference type="Gene3D" id="3.40.50.970">
    <property type="match status" value="2"/>
</dbReference>
<evidence type="ECO:0000313" key="10">
    <source>
        <dbReference type="EMBL" id="EGJ71617.1"/>
    </source>
</evidence>
<dbReference type="Proteomes" id="UP000018439">
    <property type="component" value="Chromosome"/>
</dbReference>
<evidence type="ECO:0000259" key="8">
    <source>
        <dbReference type="Pfam" id="PF02776"/>
    </source>
</evidence>
<dbReference type="InterPro" id="IPR032264">
    <property type="entry name" value="MenD_middle"/>
</dbReference>
<keyword evidence="4 6" id="KW-0786">Thiamine pyrophosphate</keyword>
<dbReference type="Pfam" id="PF02775">
    <property type="entry name" value="TPP_enzyme_C"/>
    <property type="match status" value="1"/>
</dbReference>
<dbReference type="GO" id="GO:0070204">
    <property type="term" value="F:2-succinyl-5-enolpyruvyl-6-hydroxy-3-cyclohexene-1-carboxylic-acid synthase activity"/>
    <property type="evidence" value="ECO:0007669"/>
    <property type="project" value="UniProtKB-UniRule"/>
</dbReference>
<dbReference type="AlphaFoldDB" id="F3ZPG0"/>
<dbReference type="CDD" id="cd02009">
    <property type="entry name" value="TPP_SHCHC_synthase"/>
    <property type="match status" value="1"/>
</dbReference>
<evidence type="ECO:0000259" key="7">
    <source>
        <dbReference type="Pfam" id="PF02775"/>
    </source>
</evidence>
<name>F3ZPG0_9BACE</name>
<evidence type="ECO:0000256" key="3">
    <source>
        <dbReference type="ARBA" id="ARBA00022842"/>
    </source>
</evidence>
<dbReference type="Gene3D" id="3.40.50.1220">
    <property type="entry name" value="TPP-binding domain"/>
    <property type="match status" value="1"/>
</dbReference>
<dbReference type="GO" id="GO:0009234">
    <property type="term" value="P:menaquinone biosynthetic process"/>
    <property type="evidence" value="ECO:0007669"/>
    <property type="project" value="UniProtKB-UniRule"/>
</dbReference>
<feature type="domain" description="Thiamine pyrophosphate enzyme TPP-binding" evidence="7">
    <location>
        <begin position="394"/>
        <end position="534"/>
    </location>
</feature>
<protein>
    <recommendedName>
        <fullName evidence="6">2-succinyl-5-enolpyruvyl-6-hydroxy-3-cyclohexene-1-carboxylate synthase</fullName>
        <shortName evidence="6">SEPHCHC synthase</shortName>
        <ecNumber evidence="6">2.2.1.9</ecNumber>
    </recommendedName>
    <alternativeName>
        <fullName evidence="6">Menaquinone biosynthesis protein MenD</fullName>
    </alternativeName>
</protein>
<reference evidence="10 11" key="1">
    <citation type="journal article" date="2011" name="Stand. Genomic Sci.">
        <title>Non-contiguous finished genome sequence of Bacteroides coprosuis type strain (PC139).</title>
        <authorList>
            <person name="Land M."/>
            <person name="Held B."/>
            <person name="Gronow S."/>
            <person name="Abt B."/>
            <person name="Lucas S."/>
            <person name="Del Rio T.G."/>
            <person name="Nolan M."/>
            <person name="Tice H."/>
            <person name="Cheng J.F."/>
            <person name="Pitluck S."/>
            <person name="Liolios K."/>
            <person name="Pagani I."/>
            <person name="Ivanova N."/>
            <person name="Mavromatis K."/>
            <person name="Mikhailova N."/>
            <person name="Pati A."/>
            <person name="Tapia R."/>
            <person name="Han C."/>
            <person name="Goodwin L."/>
            <person name="Chen A."/>
            <person name="Palaniappan K."/>
            <person name="Hauser L."/>
            <person name="Brambilla E.M."/>
            <person name="Rohde M."/>
            <person name="Goker M."/>
            <person name="Detter J.C."/>
            <person name="Woyke T."/>
            <person name="Bristow J."/>
            <person name="Eisen J.A."/>
            <person name="Markowitz V."/>
            <person name="Hugenholtz P."/>
            <person name="Kyrpides N.C."/>
            <person name="Klenk H.P."/>
            <person name="Lapidus A."/>
        </authorList>
    </citation>
    <scope>NUCLEOTIDE SEQUENCE [LARGE SCALE GENOMIC DNA]</scope>
    <source>
        <strain evidence="10 11">DSM 18011</strain>
    </source>
</reference>
<dbReference type="PIRSF" id="PIRSF004983">
    <property type="entry name" value="MenD"/>
    <property type="match status" value="1"/>
</dbReference>
<dbReference type="GO" id="GO:0030145">
    <property type="term" value="F:manganese ion binding"/>
    <property type="evidence" value="ECO:0007669"/>
    <property type="project" value="UniProtKB-UniRule"/>
</dbReference>
<dbReference type="UniPathway" id="UPA00079"/>
<keyword evidence="3 6" id="KW-0460">Magnesium</keyword>
<dbReference type="Pfam" id="PF16582">
    <property type="entry name" value="TPP_enzyme_M_2"/>
    <property type="match status" value="1"/>
</dbReference>
<feature type="domain" description="Thiamine pyrophosphate enzyme N-terminal TPP-binding" evidence="8">
    <location>
        <begin position="11"/>
        <end position="111"/>
    </location>
</feature>
<comment type="subunit">
    <text evidence="6">Homodimer.</text>
</comment>
<dbReference type="HAMAP" id="MF_01659">
    <property type="entry name" value="MenD"/>
    <property type="match status" value="1"/>
</dbReference>
<dbReference type="STRING" id="679937.Bcop_1422"/>
<comment type="similarity">
    <text evidence="6">Belongs to the TPP enzyme family. MenD subfamily.</text>
</comment>
<evidence type="ECO:0000256" key="6">
    <source>
        <dbReference type="HAMAP-Rule" id="MF_01659"/>
    </source>
</evidence>
<dbReference type="InterPro" id="IPR012001">
    <property type="entry name" value="Thiamin_PyroP_enz_TPP-bd_dom"/>
</dbReference>
<feature type="domain" description="Menaquinone biosynthesis protein MenD middle" evidence="9">
    <location>
        <begin position="242"/>
        <end position="330"/>
    </location>
</feature>
<evidence type="ECO:0000256" key="4">
    <source>
        <dbReference type="ARBA" id="ARBA00023052"/>
    </source>
</evidence>
<dbReference type="HOGENOM" id="CLU_006051_3_0_10"/>
<evidence type="ECO:0000256" key="1">
    <source>
        <dbReference type="ARBA" id="ARBA00022679"/>
    </source>
</evidence>
<comment type="pathway">
    <text evidence="6">Quinol/quinone metabolism; 1,4-dihydroxy-2-naphthoate biosynthesis; 1,4-dihydroxy-2-naphthoate from chorismate: step 2/7.</text>
</comment>
<comment type="function">
    <text evidence="6">Catalyzes the thiamine diphosphate-dependent decarboxylation of 2-oxoglutarate and the subsequent addition of the resulting succinic semialdehyde-thiamine pyrophosphate anion to isochorismate to yield 2-succinyl-5-enolpyruvyl-6-hydroxy-3-cyclohexene-1-carboxylate (SEPHCHC).</text>
</comment>
<dbReference type="GO" id="GO:0000287">
    <property type="term" value="F:magnesium ion binding"/>
    <property type="evidence" value="ECO:0007669"/>
    <property type="project" value="UniProtKB-UniRule"/>
</dbReference>
<proteinExistence type="inferred from homology"/>
<keyword evidence="6" id="KW-0474">Menaquinone biosynthesis</keyword>
<organism evidence="10 11">
    <name type="scientific">Bacteroides coprosuis DSM 18011</name>
    <dbReference type="NCBI Taxonomy" id="679937"/>
    <lineage>
        <taxon>Bacteria</taxon>
        <taxon>Pseudomonadati</taxon>
        <taxon>Bacteroidota</taxon>
        <taxon>Bacteroidia</taxon>
        <taxon>Bacteroidales</taxon>
        <taxon>Bacteroidaceae</taxon>
        <taxon>Bacteroides</taxon>
    </lineage>
</organism>
<evidence type="ECO:0000259" key="9">
    <source>
        <dbReference type="Pfam" id="PF16582"/>
    </source>
</evidence>
<dbReference type="OrthoDB" id="9791859at2"/>
<comment type="cofactor">
    <cofactor evidence="6">
        <name>thiamine diphosphate</name>
        <dbReference type="ChEBI" id="CHEBI:58937"/>
    </cofactor>
    <text evidence="6">Binds 1 thiamine pyrophosphate per subunit.</text>
</comment>
<dbReference type="EMBL" id="CM001167">
    <property type="protein sequence ID" value="EGJ71617.1"/>
    <property type="molecule type" value="Genomic_DNA"/>
</dbReference>
<dbReference type="NCBIfam" id="TIGR00173">
    <property type="entry name" value="menD"/>
    <property type="match status" value="1"/>
</dbReference>
<comment type="cofactor">
    <cofactor evidence="6">
        <name>Mg(2+)</name>
        <dbReference type="ChEBI" id="CHEBI:18420"/>
    </cofactor>
    <cofactor evidence="6">
        <name>Mn(2+)</name>
        <dbReference type="ChEBI" id="CHEBI:29035"/>
    </cofactor>
</comment>